<keyword evidence="3" id="KW-1185">Reference proteome</keyword>
<dbReference type="AlphaFoldDB" id="A0A422P784"/>
<accession>A0A422P784</accession>
<evidence type="ECO:0000313" key="2">
    <source>
        <dbReference type="EMBL" id="RNF13573.1"/>
    </source>
</evidence>
<name>A0A422P784_9TRYP</name>
<gene>
    <name evidence="2" type="ORF">Tco025E_06124</name>
</gene>
<dbReference type="GeneID" id="40319735"/>
<comment type="caution">
    <text evidence="2">The sequence shown here is derived from an EMBL/GenBank/DDBJ whole genome shotgun (WGS) entry which is preliminary data.</text>
</comment>
<protein>
    <submittedName>
        <fullName evidence="2">Uncharacterized protein</fullName>
    </submittedName>
</protein>
<keyword evidence="1" id="KW-0175">Coiled coil</keyword>
<sequence length="186" mass="20703">MREKFLVSPPRRSLSAPCATLRHVCPVYAHEVNEEELRAEVVEAVSSLANPRLRVTRVAFLFPSFATSVSSSVETTGDNGAWQLVSNSQACVQEETAGQPVLFDRLRMANSQINLLNSMSGQTLQRCAELEENNISLSRALTQALDENRQLSERLQSCLEELETQRKLVAVLHRELQAARHATSTL</sequence>
<dbReference type="OrthoDB" id="246005at2759"/>
<reference evidence="2 3" key="1">
    <citation type="journal article" date="2018" name="BMC Genomics">
        <title>Genomic comparison of Trypanosoma conorhini and Trypanosoma rangeli to Trypanosoma cruzi strains of high and low virulence.</title>
        <authorList>
            <person name="Bradwell K.R."/>
            <person name="Koparde V.N."/>
            <person name="Matveyev A.V."/>
            <person name="Serrano M.G."/>
            <person name="Alves J.M."/>
            <person name="Parikh H."/>
            <person name="Huang B."/>
            <person name="Lee V."/>
            <person name="Espinosa-Alvarez O."/>
            <person name="Ortiz P.A."/>
            <person name="Costa-Martins A.G."/>
            <person name="Teixeira M.M."/>
            <person name="Buck G.A."/>
        </authorList>
    </citation>
    <scope>NUCLEOTIDE SEQUENCE [LARGE SCALE GENOMIC DNA]</scope>
    <source>
        <strain evidence="2 3">025E</strain>
    </source>
</reference>
<evidence type="ECO:0000256" key="1">
    <source>
        <dbReference type="SAM" id="Coils"/>
    </source>
</evidence>
<evidence type="ECO:0000313" key="3">
    <source>
        <dbReference type="Proteomes" id="UP000284403"/>
    </source>
</evidence>
<dbReference type="Proteomes" id="UP000284403">
    <property type="component" value="Unassembled WGS sequence"/>
</dbReference>
<feature type="coiled-coil region" evidence="1">
    <location>
        <begin position="127"/>
        <end position="168"/>
    </location>
</feature>
<dbReference type="RefSeq" id="XP_029226859.1">
    <property type="nucleotide sequence ID" value="XM_029373013.1"/>
</dbReference>
<proteinExistence type="predicted"/>
<organism evidence="2 3">
    <name type="scientific">Trypanosoma conorhini</name>
    <dbReference type="NCBI Taxonomy" id="83891"/>
    <lineage>
        <taxon>Eukaryota</taxon>
        <taxon>Discoba</taxon>
        <taxon>Euglenozoa</taxon>
        <taxon>Kinetoplastea</taxon>
        <taxon>Metakinetoplastina</taxon>
        <taxon>Trypanosomatida</taxon>
        <taxon>Trypanosomatidae</taxon>
        <taxon>Trypanosoma</taxon>
    </lineage>
</organism>
<dbReference type="EMBL" id="MKKU01000399">
    <property type="protein sequence ID" value="RNF13573.1"/>
    <property type="molecule type" value="Genomic_DNA"/>
</dbReference>